<evidence type="ECO:0000256" key="11">
    <source>
        <dbReference type="ARBA" id="ARBA00023136"/>
    </source>
</evidence>
<feature type="domain" description="Bap31/Bap29 cytoplasmic coiled-coil" evidence="15">
    <location>
        <begin position="286"/>
        <end position="344"/>
    </location>
</feature>
<keyword evidence="6 12" id="KW-0256">Endoplasmic reticulum</keyword>
<feature type="domain" description="BAP29/BAP31 transmembrane" evidence="14">
    <location>
        <begin position="108"/>
        <end position="240"/>
    </location>
</feature>
<keyword evidence="11 12" id="KW-0472">Membrane</keyword>
<accession>A0A0P7WQ68</accession>
<comment type="caution">
    <text evidence="16">The sequence shown here is derived from an EMBL/GenBank/DDBJ whole genome shotgun (WGS) entry which is preliminary data.</text>
</comment>
<dbReference type="EMBL" id="JARO02007721">
    <property type="protein sequence ID" value="KPP63638.1"/>
    <property type="molecule type" value="Genomic_DNA"/>
</dbReference>
<protein>
    <recommendedName>
        <fullName evidence="12">Endoplasmic reticulum transmembrane protein</fullName>
    </recommendedName>
</protein>
<dbReference type="STRING" id="113540.ENSSFOP00015042291"/>
<evidence type="ECO:0000259" key="15">
    <source>
        <dbReference type="Pfam" id="PF18035"/>
    </source>
</evidence>
<dbReference type="InterPro" id="IPR040463">
    <property type="entry name" value="BAP29/BAP31_N"/>
</dbReference>
<gene>
    <name evidence="16" type="ORF">Z043_118083</name>
</gene>
<evidence type="ECO:0000256" key="1">
    <source>
        <dbReference type="ARBA" id="ARBA00004477"/>
    </source>
</evidence>
<evidence type="ECO:0000259" key="14">
    <source>
        <dbReference type="Pfam" id="PF05529"/>
    </source>
</evidence>
<dbReference type="Pfam" id="PF18035">
    <property type="entry name" value="Bap31_Bap29_C"/>
    <property type="match status" value="1"/>
</dbReference>
<feature type="transmembrane region" description="Helical" evidence="12">
    <location>
        <begin position="209"/>
        <end position="227"/>
    </location>
</feature>
<evidence type="ECO:0000256" key="9">
    <source>
        <dbReference type="ARBA" id="ARBA00022989"/>
    </source>
</evidence>
<comment type="subcellular location">
    <subcellularLocation>
        <location evidence="1 12">Endoplasmic reticulum membrane</location>
        <topology evidence="1 12">Multi-pass membrane protein</topology>
    </subcellularLocation>
</comment>
<evidence type="ECO:0000256" key="12">
    <source>
        <dbReference type="RuleBase" id="RU367026"/>
    </source>
</evidence>
<dbReference type="Proteomes" id="UP000034805">
    <property type="component" value="Unassembled WGS sequence"/>
</dbReference>
<keyword evidence="5" id="KW-0053">Apoptosis</keyword>
<dbReference type="GO" id="GO:0006915">
    <property type="term" value="P:apoptotic process"/>
    <property type="evidence" value="ECO:0007669"/>
    <property type="project" value="UniProtKB-KW"/>
</dbReference>
<dbReference type="GO" id="GO:0070973">
    <property type="term" value="P:protein localization to endoplasmic reticulum exit site"/>
    <property type="evidence" value="ECO:0007669"/>
    <property type="project" value="UniProtKB-UniRule"/>
</dbReference>
<dbReference type="GO" id="GO:0006886">
    <property type="term" value="P:intracellular protein transport"/>
    <property type="evidence" value="ECO:0007669"/>
    <property type="project" value="UniProtKB-UniRule"/>
</dbReference>
<name>A0A0P7WQ68_SCLFO</name>
<organism evidence="16 17">
    <name type="scientific">Scleropages formosus</name>
    <name type="common">Asian bonytongue</name>
    <name type="synonym">Osteoglossum formosum</name>
    <dbReference type="NCBI Taxonomy" id="113540"/>
    <lineage>
        <taxon>Eukaryota</taxon>
        <taxon>Metazoa</taxon>
        <taxon>Chordata</taxon>
        <taxon>Craniata</taxon>
        <taxon>Vertebrata</taxon>
        <taxon>Euteleostomi</taxon>
        <taxon>Actinopterygii</taxon>
        <taxon>Neopterygii</taxon>
        <taxon>Teleostei</taxon>
        <taxon>Osteoglossocephala</taxon>
        <taxon>Osteoglossomorpha</taxon>
        <taxon>Osteoglossiformes</taxon>
        <taxon>Osteoglossidae</taxon>
        <taxon>Scleropages</taxon>
    </lineage>
</organism>
<evidence type="ECO:0000313" key="16">
    <source>
        <dbReference type="EMBL" id="KPP63638.1"/>
    </source>
</evidence>
<evidence type="ECO:0000256" key="7">
    <source>
        <dbReference type="ARBA" id="ARBA00022892"/>
    </source>
</evidence>
<sequence>MQDWNLGPESKMPQAAPLRAPWLQNQFFTDIERACHKLGDIRDANLYDSSGRLKQVLAGNNLSLRFTGSLSVLRSTFSQARAEEEKPGVPEGSPWQAVPLEACSSARMTLQWTAVAVFLYVEIGVLVILCLPFISARRWQTIFKLGIWNKMAPFWNKGFLTMIIVLIVLFLDAVREVRKYTGAQQSKDPKLHPNIFDHMHMKLFRAQRNLYISGFSLFLWLVMRRIITLINQLATATAAVAVLQNQVESTNQAAMKYMEDNEHLKKALREGGTGKDPAGGNEGLRKEAEELTEQLRLSEDGLKKSQAKLEAMRRQKENLTLEYDRLLQEFQNLQERSGEDKKDQ</sequence>
<feature type="coiled-coil region" evidence="13">
    <location>
        <begin position="281"/>
        <end position="336"/>
    </location>
</feature>
<comment type="similarity">
    <text evidence="2 12">Belongs to the BCAP29/BCAP31 family.</text>
</comment>
<dbReference type="InterPro" id="IPR008417">
    <property type="entry name" value="BAP29/BAP31"/>
</dbReference>
<dbReference type="PANTHER" id="PTHR12701">
    <property type="entry name" value="BCR-ASSOCIATED PROTEIN, BAP"/>
    <property type="match status" value="1"/>
</dbReference>
<keyword evidence="4 12" id="KW-0812">Transmembrane</keyword>
<dbReference type="GO" id="GO:0006888">
    <property type="term" value="P:endoplasmic reticulum to Golgi vesicle-mediated transport"/>
    <property type="evidence" value="ECO:0007669"/>
    <property type="project" value="UniProtKB-UniRule"/>
</dbReference>
<feature type="transmembrane region" description="Helical" evidence="12">
    <location>
        <begin position="114"/>
        <end position="134"/>
    </location>
</feature>
<dbReference type="AlphaFoldDB" id="A0A0P7WQ68"/>
<keyword evidence="16" id="KW-0675">Receptor</keyword>
<evidence type="ECO:0000256" key="6">
    <source>
        <dbReference type="ARBA" id="ARBA00022824"/>
    </source>
</evidence>
<reference evidence="16 17" key="1">
    <citation type="submission" date="2015-08" db="EMBL/GenBank/DDBJ databases">
        <title>The genome of the Asian arowana (Scleropages formosus).</title>
        <authorList>
            <person name="Tan M.H."/>
            <person name="Gan H.M."/>
            <person name="Croft L.J."/>
            <person name="Austin C.M."/>
        </authorList>
    </citation>
    <scope>NUCLEOTIDE SEQUENCE [LARGE SCALE GENOMIC DNA]</scope>
    <source>
        <strain evidence="16">Aro1</strain>
    </source>
</reference>
<evidence type="ECO:0000256" key="4">
    <source>
        <dbReference type="ARBA" id="ARBA00022692"/>
    </source>
</evidence>
<dbReference type="FunFam" id="1.20.5.110:FF:000011">
    <property type="entry name" value="B-cell receptor-associated protein 29"/>
    <property type="match status" value="1"/>
</dbReference>
<comment type="function">
    <text evidence="12">May play a role in anterograde transport of membrane proteins from the endoplasmic reticulum to the Golgi.</text>
</comment>
<dbReference type="GO" id="GO:0005789">
    <property type="term" value="C:endoplasmic reticulum membrane"/>
    <property type="evidence" value="ECO:0007669"/>
    <property type="project" value="UniProtKB-SubCell"/>
</dbReference>
<evidence type="ECO:0000256" key="3">
    <source>
        <dbReference type="ARBA" id="ARBA00022448"/>
    </source>
</evidence>
<evidence type="ECO:0000256" key="13">
    <source>
        <dbReference type="SAM" id="Coils"/>
    </source>
</evidence>
<proteinExistence type="inferred from homology"/>
<evidence type="ECO:0000256" key="10">
    <source>
        <dbReference type="ARBA" id="ARBA00023054"/>
    </source>
</evidence>
<keyword evidence="7 12" id="KW-0931">ER-Golgi transport</keyword>
<keyword evidence="10 13" id="KW-0175">Coiled coil</keyword>
<evidence type="ECO:0000256" key="2">
    <source>
        <dbReference type="ARBA" id="ARBA00007956"/>
    </source>
</evidence>
<evidence type="ECO:0000313" key="17">
    <source>
        <dbReference type="Proteomes" id="UP000034805"/>
    </source>
</evidence>
<evidence type="ECO:0000256" key="8">
    <source>
        <dbReference type="ARBA" id="ARBA00022927"/>
    </source>
</evidence>
<keyword evidence="8 12" id="KW-0653">Protein transport</keyword>
<evidence type="ECO:0000256" key="5">
    <source>
        <dbReference type="ARBA" id="ARBA00022703"/>
    </source>
</evidence>
<keyword evidence="3 12" id="KW-0813">Transport</keyword>
<keyword evidence="9 12" id="KW-1133">Transmembrane helix</keyword>
<dbReference type="PANTHER" id="PTHR12701:SF5">
    <property type="entry name" value="B-CELL RECEPTOR-ASSOCIATED PROTEIN 29"/>
    <property type="match status" value="1"/>
</dbReference>
<dbReference type="Gene3D" id="1.20.5.110">
    <property type="match status" value="1"/>
</dbReference>
<dbReference type="Pfam" id="PF05529">
    <property type="entry name" value="Bap31"/>
    <property type="match status" value="1"/>
</dbReference>
<feature type="transmembrane region" description="Helical" evidence="12">
    <location>
        <begin position="154"/>
        <end position="174"/>
    </location>
</feature>
<dbReference type="InterPro" id="IPR041672">
    <property type="entry name" value="Bap31/Bap29_C"/>
</dbReference>